<dbReference type="EMBL" id="AP017423">
    <property type="protein sequence ID" value="BCX66279.1"/>
    <property type="molecule type" value="Genomic_DNA"/>
</dbReference>
<dbReference type="RefSeq" id="WP_096513338.1">
    <property type="nucleotide sequence ID" value="NZ_AP017423.2"/>
</dbReference>
<proteinExistence type="predicted"/>
<protein>
    <submittedName>
        <fullName evidence="1">Uncharacterized protein</fullName>
    </submittedName>
</protein>
<gene>
    <name evidence="1" type="ORF">LAB08_R08940</name>
</gene>
<dbReference type="Proteomes" id="UP000218595">
    <property type="component" value="Chromosome"/>
</dbReference>
<name>A0ABM7RJW5_9PSED</name>
<keyword evidence="2" id="KW-1185">Reference proteome</keyword>
<evidence type="ECO:0000313" key="1">
    <source>
        <dbReference type="EMBL" id="BCX66279.1"/>
    </source>
</evidence>
<sequence length="85" mass="9591">MASDGLILQQWVSRDDATNLHCQETTLRLSEDCRQLVLSSYTEHYGPAAQSWIEHNHTVSVSDLLRWLMANGEAVVMKSDSRSLS</sequence>
<accession>A0ABM7RJW5</accession>
<organism evidence="1 2">
    <name type="scientific">Pseudomonas izuensis</name>
    <dbReference type="NCBI Taxonomy" id="2684212"/>
    <lineage>
        <taxon>Bacteria</taxon>
        <taxon>Pseudomonadati</taxon>
        <taxon>Pseudomonadota</taxon>
        <taxon>Gammaproteobacteria</taxon>
        <taxon>Pseudomonadales</taxon>
        <taxon>Pseudomonadaceae</taxon>
        <taxon>Pseudomonas</taxon>
    </lineage>
</organism>
<reference evidence="1 2" key="1">
    <citation type="submission" date="2016-04" db="EMBL/GenBank/DDBJ databases">
        <title>Complete genome sequence of Pseudomonas sp. LAB-08 isolated from TCE contaminated aquifer soil.</title>
        <authorList>
            <person name="Dohra H."/>
            <person name="Suzuki K."/>
            <person name="Fatma A."/>
            <person name="Inuzuka Y."/>
            <person name="Honjo M."/>
            <person name="Tashiro Y."/>
            <person name="Futamata H."/>
        </authorList>
    </citation>
    <scope>NUCLEOTIDE SEQUENCE [LARGE SCALE GENOMIC DNA]</scope>
    <source>
        <strain evidence="1 2">LAB-08</strain>
    </source>
</reference>
<evidence type="ECO:0000313" key="2">
    <source>
        <dbReference type="Proteomes" id="UP000218595"/>
    </source>
</evidence>